<gene>
    <name evidence="2" type="ORF">THAOC_19985</name>
</gene>
<feature type="compositionally biased region" description="Acidic residues" evidence="1">
    <location>
        <begin position="165"/>
        <end position="176"/>
    </location>
</feature>
<feature type="compositionally biased region" description="Low complexity" evidence="1">
    <location>
        <begin position="272"/>
        <end position="292"/>
    </location>
</feature>
<proteinExistence type="predicted"/>
<dbReference type="eggNOG" id="KOG1198">
    <property type="taxonomic scope" value="Eukaryota"/>
</dbReference>
<feature type="compositionally biased region" description="Basic residues" evidence="1">
    <location>
        <begin position="123"/>
        <end position="132"/>
    </location>
</feature>
<dbReference type="Proteomes" id="UP000266841">
    <property type="component" value="Unassembled WGS sequence"/>
</dbReference>
<feature type="region of interest" description="Disordered" evidence="1">
    <location>
        <begin position="86"/>
        <end position="176"/>
    </location>
</feature>
<keyword evidence="3" id="KW-1185">Reference proteome</keyword>
<evidence type="ECO:0000313" key="3">
    <source>
        <dbReference type="Proteomes" id="UP000266841"/>
    </source>
</evidence>
<sequence>MQQVLKKSDFQVATLSAGSTAGRCDPPAARVLSPSVLPQLKAIQQSRSLAPTVLFEAFSLWPPDPRPRLRFLALALEVHINRLHQSPHKAGQAVRGHEHRRRAHTAARTGAPEAGRGGDCRRRPPRKRRRKDRPPGPPPGAVGAPAILSATPPARGGTKSRGEPEEPTAGDEFDDVLDDDLASESDALLVLRSYTSGPSGIVRPLPILRAGAEGAGSSVECEGAQVRMLLLVTAGGGNGNDPDNVTVVEAGSYLHAAGVALAHSSAGRESHGATSRGTAGRSSGSVRVSTGAQGAAVPSAGQARGTRLW</sequence>
<organism evidence="2 3">
    <name type="scientific">Thalassiosira oceanica</name>
    <name type="common">Marine diatom</name>
    <dbReference type="NCBI Taxonomy" id="159749"/>
    <lineage>
        <taxon>Eukaryota</taxon>
        <taxon>Sar</taxon>
        <taxon>Stramenopiles</taxon>
        <taxon>Ochrophyta</taxon>
        <taxon>Bacillariophyta</taxon>
        <taxon>Coscinodiscophyceae</taxon>
        <taxon>Thalassiosirophycidae</taxon>
        <taxon>Thalassiosirales</taxon>
        <taxon>Thalassiosiraceae</taxon>
        <taxon>Thalassiosira</taxon>
    </lineage>
</organism>
<accession>K0S3H7</accession>
<protein>
    <submittedName>
        <fullName evidence="2">Uncharacterized protein</fullName>
    </submittedName>
</protein>
<evidence type="ECO:0000313" key="2">
    <source>
        <dbReference type="EMBL" id="EJK59755.1"/>
    </source>
</evidence>
<dbReference type="EMBL" id="AGNL01022387">
    <property type="protein sequence ID" value="EJK59755.1"/>
    <property type="molecule type" value="Genomic_DNA"/>
</dbReference>
<name>K0S3H7_THAOC</name>
<dbReference type="AlphaFoldDB" id="K0S3H7"/>
<feature type="region of interest" description="Disordered" evidence="1">
    <location>
        <begin position="265"/>
        <end position="309"/>
    </location>
</feature>
<evidence type="ECO:0000256" key="1">
    <source>
        <dbReference type="SAM" id="MobiDB-lite"/>
    </source>
</evidence>
<comment type="caution">
    <text evidence="2">The sequence shown here is derived from an EMBL/GenBank/DDBJ whole genome shotgun (WGS) entry which is preliminary data.</text>
</comment>
<reference evidence="2 3" key="1">
    <citation type="journal article" date="2012" name="Genome Biol.">
        <title>Genome and low-iron response of an oceanic diatom adapted to chronic iron limitation.</title>
        <authorList>
            <person name="Lommer M."/>
            <person name="Specht M."/>
            <person name="Roy A.S."/>
            <person name="Kraemer L."/>
            <person name="Andreson R."/>
            <person name="Gutowska M.A."/>
            <person name="Wolf J."/>
            <person name="Bergner S.V."/>
            <person name="Schilhabel M.B."/>
            <person name="Klostermeier U.C."/>
            <person name="Beiko R.G."/>
            <person name="Rosenstiel P."/>
            <person name="Hippler M."/>
            <person name="Laroche J."/>
        </authorList>
    </citation>
    <scope>NUCLEOTIDE SEQUENCE [LARGE SCALE GENOMIC DNA]</scope>
    <source>
        <strain evidence="2 3">CCMP1005</strain>
    </source>
</reference>